<dbReference type="EMBL" id="SNXY01000012">
    <property type="protein sequence ID" value="TDP81558.1"/>
    <property type="molecule type" value="Genomic_DNA"/>
</dbReference>
<feature type="binding site" evidence="6">
    <location>
        <position position="149"/>
    </location>
    <ligand>
        <name>molybdate</name>
        <dbReference type="ChEBI" id="CHEBI:36264"/>
    </ligand>
</feature>
<dbReference type="Gene3D" id="3.40.190.10">
    <property type="entry name" value="Periplasmic binding protein-like II"/>
    <property type="match status" value="2"/>
</dbReference>
<dbReference type="AlphaFoldDB" id="A0A4V3CV91"/>
<evidence type="ECO:0000256" key="2">
    <source>
        <dbReference type="ARBA" id="ARBA00022505"/>
    </source>
</evidence>
<evidence type="ECO:0000313" key="8">
    <source>
        <dbReference type="EMBL" id="TDP81558.1"/>
    </source>
</evidence>
<dbReference type="PANTHER" id="PTHR30632:SF17">
    <property type="entry name" value="MOLYBDATE-BINDING PROTEIN MODA"/>
    <property type="match status" value="1"/>
</dbReference>
<comment type="subunit">
    <text evidence="5">The complex is composed of two ATP-binding proteins (ModC), two transmembrane proteins (ModB) and a solute-binding protein (ModA).</text>
</comment>
<protein>
    <submittedName>
        <fullName evidence="8">Molybdate transport system substrate-binding protein</fullName>
    </submittedName>
</protein>
<dbReference type="Pfam" id="PF13531">
    <property type="entry name" value="SBP_bac_11"/>
    <property type="match status" value="1"/>
</dbReference>
<dbReference type="FunFam" id="3.40.190.10:FF:000035">
    <property type="entry name" value="Molybdate ABC transporter substrate-binding protein"/>
    <property type="match status" value="1"/>
</dbReference>
<evidence type="ECO:0000256" key="4">
    <source>
        <dbReference type="ARBA" id="ARBA00022729"/>
    </source>
</evidence>
<dbReference type="InterPro" id="IPR005950">
    <property type="entry name" value="ModA"/>
</dbReference>
<dbReference type="RefSeq" id="WP_126540727.1">
    <property type="nucleotide sequence ID" value="NZ_BSPM01000002.1"/>
</dbReference>
<dbReference type="NCBIfam" id="TIGR01256">
    <property type="entry name" value="modA"/>
    <property type="match status" value="1"/>
</dbReference>
<keyword evidence="4 7" id="KW-0732">Signal</keyword>
<evidence type="ECO:0000256" key="1">
    <source>
        <dbReference type="ARBA" id="ARBA00009175"/>
    </source>
</evidence>
<accession>A0A4V3CV91</accession>
<feature type="binding site" evidence="6">
    <location>
        <position position="176"/>
    </location>
    <ligand>
        <name>molybdate</name>
        <dbReference type="ChEBI" id="CHEBI:36264"/>
    </ligand>
</feature>
<feature type="signal peptide" evidence="7">
    <location>
        <begin position="1"/>
        <end position="23"/>
    </location>
</feature>
<evidence type="ECO:0000256" key="7">
    <source>
        <dbReference type="SAM" id="SignalP"/>
    </source>
</evidence>
<proteinExistence type="inferred from homology"/>
<dbReference type="GO" id="GO:1901359">
    <property type="term" value="F:tungstate binding"/>
    <property type="evidence" value="ECO:0007669"/>
    <property type="project" value="UniProtKB-ARBA"/>
</dbReference>
<evidence type="ECO:0000256" key="3">
    <source>
        <dbReference type="ARBA" id="ARBA00022723"/>
    </source>
</evidence>
<dbReference type="PIRSF" id="PIRSF004846">
    <property type="entry name" value="ModA"/>
    <property type="match status" value="1"/>
</dbReference>
<dbReference type="SUPFAM" id="SSF53850">
    <property type="entry name" value="Periplasmic binding protein-like II"/>
    <property type="match status" value="1"/>
</dbReference>
<keyword evidence="2 6" id="KW-0500">Molybdenum</keyword>
<dbReference type="OrthoDB" id="9785015at2"/>
<name>A0A4V3CV91_9HYPH</name>
<dbReference type="GO" id="GO:0030973">
    <property type="term" value="F:molybdate ion binding"/>
    <property type="evidence" value="ECO:0007669"/>
    <property type="project" value="TreeGrafter"/>
</dbReference>
<comment type="caution">
    <text evidence="8">The sequence shown here is derived from an EMBL/GenBank/DDBJ whole genome shotgun (WGS) entry which is preliminary data.</text>
</comment>
<feature type="binding site" evidence="6">
    <location>
        <position position="37"/>
    </location>
    <ligand>
        <name>molybdate</name>
        <dbReference type="ChEBI" id="CHEBI:36264"/>
    </ligand>
</feature>
<dbReference type="GO" id="GO:0030288">
    <property type="term" value="C:outer membrane-bounded periplasmic space"/>
    <property type="evidence" value="ECO:0007669"/>
    <property type="project" value="TreeGrafter"/>
</dbReference>
<organism evidence="8 9">
    <name type="scientific">Oharaeibacter diazotrophicus</name>
    <dbReference type="NCBI Taxonomy" id="1920512"/>
    <lineage>
        <taxon>Bacteria</taxon>
        <taxon>Pseudomonadati</taxon>
        <taxon>Pseudomonadota</taxon>
        <taxon>Alphaproteobacteria</taxon>
        <taxon>Hyphomicrobiales</taxon>
        <taxon>Pleomorphomonadaceae</taxon>
        <taxon>Oharaeibacter</taxon>
    </lineage>
</organism>
<keyword evidence="9" id="KW-1185">Reference proteome</keyword>
<dbReference type="PANTHER" id="PTHR30632">
    <property type="entry name" value="MOLYBDATE-BINDING PERIPLASMIC PROTEIN"/>
    <property type="match status" value="1"/>
</dbReference>
<feature type="binding site" evidence="6">
    <location>
        <position position="194"/>
    </location>
    <ligand>
        <name>molybdate</name>
        <dbReference type="ChEBI" id="CHEBI:36264"/>
    </ligand>
</feature>
<dbReference type="GO" id="GO:0046872">
    <property type="term" value="F:metal ion binding"/>
    <property type="evidence" value="ECO:0007669"/>
    <property type="project" value="UniProtKB-KW"/>
</dbReference>
<reference evidence="8 9" key="1">
    <citation type="submission" date="2019-03" db="EMBL/GenBank/DDBJ databases">
        <title>Genomic Encyclopedia of Type Strains, Phase IV (KMG-IV): sequencing the most valuable type-strain genomes for metagenomic binning, comparative biology and taxonomic classification.</title>
        <authorList>
            <person name="Goeker M."/>
        </authorList>
    </citation>
    <scope>NUCLEOTIDE SEQUENCE [LARGE SCALE GENOMIC DNA]</scope>
    <source>
        <strain evidence="8 9">DSM 102969</strain>
    </source>
</reference>
<evidence type="ECO:0000313" key="9">
    <source>
        <dbReference type="Proteomes" id="UP000294547"/>
    </source>
</evidence>
<dbReference type="InterPro" id="IPR050682">
    <property type="entry name" value="ModA/WtpA"/>
</dbReference>
<gene>
    <name evidence="8" type="ORF">EDD54_4428</name>
</gene>
<dbReference type="GO" id="GO:0015689">
    <property type="term" value="P:molybdate ion transport"/>
    <property type="evidence" value="ECO:0007669"/>
    <property type="project" value="InterPro"/>
</dbReference>
<evidence type="ECO:0000256" key="6">
    <source>
        <dbReference type="PIRSR" id="PIRSR004846-1"/>
    </source>
</evidence>
<comment type="similarity">
    <text evidence="1">Belongs to the bacterial solute-binding protein ModA family.</text>
</comment>
<evidence type="ECO:0000256" key="5">
    <source>
        <dbReference type="ARBA" id="ARBA00062515"/>
    </source>
</evidence>
<feature type="chain" id="PRO_5020400456" evidence="7">
    <location>
        <begin position="24"/>
        <end position="259"/>
    </location>
</feature>
<keyword evidence="3 6" id="KW-0479">Metal-binding</keyword>
<feature type="binding site" evidence="6">
    <location>
        <position position="64"/>
    </location>
    <ligand>
        <name>molybdate</name>
        <dbReference type="ChEBI" id="CHEBI:36264"/>
    </ligand>
</feature>
<dbReference type="Proteomes" id="UP000294547">
    <property type="component" value="Unassembled WGS sequence"/>
</dbReference>
<sequence>MLFRRQFLAVAAASLTLVGAVNAALAEGTVTVFAAASLKNVLDAAKPGFEQESGKTLVISYAASGPLAKQIESGAPADVFVSADLKWMDYLDKAGQIDPASRTVLAGNSLVLIAPVDSTAAIDLAEGADLAGLLGDGRLAVGEPKSVPAGAYAVEALTALGILGTVEAKFAPVESVRAALALVATGEAAAGIVYATDAKVEPKVKVLATFPADSHKPIVYPAAVTKSSADPAGAAAFLAYVETGPGHAILLDQGFTDAK</sequence>